<dbReference type="EMBL" id="CP118615">
    <property type="protein sequence ID" value="WDZ83277.1"/>
    <property type="molecule type" value="Genomic_DNA"/>
</dbReference>
<proteinExistence type="predicted"/>
<keyword evidence="2" id="KW-0456">Lyase</keyword>
<organism evidence="2 3">
    <name type="scientific">Micromonospora cathayae</name>
    <dbReference type="NCBI Taxonomy" id="3028804"/>
    <lineage>
        <taxon>Bacteria</taxon>
        <taxon>Bacillati</taxon>
        <taxon>Actinomycetota</taxon>
        <taxon>Actinomycetes</taxon>
        <taxon>Micromonosporales</taxon>
        <taxon>Micromonosporaceae</taxon>
        <taxon>Micromonospora</taxon>
    </lineage>
</organism>
<evidence type="ECO:0000313" key="2">
    <source>
        <dbReference type="EMBL" id="WDZ83277.1"/>
    </source>
</evidence>
<dbReference type="SUPFAM" id="SSF51621">
    <property type="entry name" value="Phosphoenolpyruvate/pyruvate domain"/>
    <property type="match status" value="1"/>
</dbReference>
<dbReference type="PANTHER" id="PTHR42905:SF5">
    <property type="entry name" value="CARBOXYVINYL-CARBOXYPHOSPHONATE PHOSPHORYLMUTASE, CHLOROPLASTIC"/>
    <property type="match status" value="1"/>
</dbReference>
<dbReference type="InterPro" id="IPR040442">
    <property type="entry name" value="Pyrv_kinase-like_dom_sf"/>
</dbReference>
<evidence type="ECO:0000256" key="1">
    <source>
        <dbReference type="SAM" id="MobiDB-lite"/>
    </source>
</evidence>
<dbReference type="PANTHER" id="PTHR42905">
    <property type="entry name" value="PHOSPHOENOLPYRUVATE CARBOXYLASE"/>
    <property type="match status" value="1"/>
</dbReference>
<protein>
    <submittedName>
        <fullName evidence="2">Isocitrate lyase/PEP mutase family protein</fullName>
    </submittedName>
</protein>
<accession>A0ABY7ZLW2</accession>
<dbReference type="InterPro" id="IPR039556">
    <property type="entry name" value="ICL/PEPM"/>
</dbReference>
<dbReference type="GO" id="GO:0016829">
    <property type="term" value="F:lyase activity"/>
    <property type="evidence" value="ECO:0007669"/>
    <property type="project" value="UniProtKB-KW"/>
</dbReference>
<feature type="region of interest" description="Disordered" evidence="1">
    <location>
        <begin position="289"/>
        <end position="330"/>
    </location>
</feature>
<gene>
    <name evidence="2" type="ORF">PVK37_22835</name>
</gene>
<name>A0ABY7ZLW2_9ACTN</name>
<dbReference type="Proteomes" id="UP001219605">
    <property type="component" value="Chromosome"/>
</dbReference>
<reference evidence="2 3" key="1">
    <citation type="submission" date="2023-02" db="EMBL/GenBank/DDBJ databases">
        <authorList>
            <person name="Mo P."/>
        </authorList>
    </citation>
    <scope>NUCLEOTIDE SEQUENCE [LARGE SCALE GENOMIC DNA]</scope>
    <source>
        <strain evidence="2 3">HUAS 3</strain>
    </source>
</reference>
<dbReference type="RefSeq" id="WP_275029727.1">
    <property type="nucleotide sequence ID" value="NZ_CP118615.1"/>
</dbReference>
<evidence type="ECO:0000313" key="3">
    <source>
        <dbReference type="Proteomes" id="UP001219605"/>
    </source>
</evidence>
<dbReference type="Pfam" id="PF13714">
    <property type="entry name" value="PEP_mutase"/>
    <property type="match status" value="1"/>
</dbReference>
<dbReference type="Gene3D" id="3.20.20.60">
    <property type="entry name" value="Phosphoenolpyruvate-binding domains"/>
    <property type="match status" value="1"/>
</dbReference>
<dbReference type="InterPro" id="IPR015813">
    <property type="entry name" value="Pyrv/PenolPyrv_kinase-like_dom"/>
</dbReference>
<keyword evidence="3" id="KW-1185">Reference proteome</keyword>
<sequence>MPVHAPVGFADVLAAEPPVYTAGVWDGLSATLAATAGFRCLFVSGFAVSASLGLPDADLYTRADMTRAVAVAARASGLPVIADLDTGWGNAVNAYHAARDFEQAGAAALMLEDQISPKPGPLSEQAGVSLVPRDEAAAKVRACVDARTRAAVVARTNADTVDEVLRRAEAYAAAGADVVFPMRHDETFPFEAWAATRDACGRPLAAAVAPGSWLERELTPAIARELGIAVVIYGLQGVLATARALTDAYTDLLGPEPGVVAARGVPLRAFTQLIGYDEVTRLRHRYLGTPAVPSAPAEPTGPDGTTALNGREADPTTGQATDPTTGRGDT</sequence>
<dbReference type="CDD" id="cd00377">
    <property type="entry name" value="ICL_PEPM"/>
    <property type="match status" value="1"/>
</dbReference>